<evidence type="ECO:0000313" key="11">
    <source>
        <dbReference type="Proteomes" id="UP000594220"/>
    </source>
</evidence>
<dbReference type="InterPro" id="IPR029058">
    <property type="entry name" value="AB_hydrolase_fold"/>
</dbReference>
<evidence type="ECO:0000256" key="4">
    <source>
        <dbReference type="ARBA" id="ARBA00023157"/>
    </source>
</evidence>
<feature type="chain" id="PRO_5029933075" description="Triacylglycerol lipase" evidence="8">
    <location>
        <begin position="18"/>
        <end position="438"/>
    </location>
</feature>
<feature type="domain" description="Lipase" evidence="9">
    <location>
        <begin position="19"/>
        <end position="349"/>
    </location>
</feature>
<dbReference type="GeneTree" id="ENSGT00940000155139"/>
<dbReference type="Proteomes" id="UP000594220">
    <property type="component" value="Unplaced"/>
</dbReference>
<keyword evidence="3 8" id="KW-0964">Secreted</keyword>
<evidence type="ECO:0000256" key="6">
    <source>
        <dbReference type="PIRSR" id="PIRSR000865-2"/>
    </source>
</evidence>
<dbReference type="OMA" id="PGCSFGT"/>
<dbReference type="Gene3D" id="2.60.60.20">
    <property type="entry name" value="PLAT/LH2 domain"/>
    <property type="match status" value="1"/>
</dbReference>
<evidence type="ECO:0000256" key="2">
    <source>
        <dbReference type="ARBA" id="ARBA00010701"/>
    </source>
</evidence>
<dbReference type="GO" id="GO:0016042">
    <property type="term" value="P:lipid catabolic process"/>
    <property type="evidence" value="ECO:0007669"/>
    <property type="project" value="UniProtKB-KW"/>
</dbReference>
<reference evidence="10" key="1">
    <citation type="submission" date="2025-08" db="UniProtKB">
        <authorList>
            <consortium name="Ensembl"/>
        </authorList>
    </citation>
    <scope>IDENTIFICATION</scope>
</reference>
<feature type="binding site" evidence="6">
    <location>
        <position position="213"/>
    </location>
    <ligand>
        <name>Ca(2+)</name>
        <dbReference type="ChEBI" id="CHEBI:29108"/>
    </ligand>
</feature>
<sequence>MFGIWIAALFLLDTAKGRDVCYQRVGCFSNNPPWTGTLQRPLLGFPSSPERVKTTFLLYTRDNPNRYQEISVIKPSTIKASNFRTNRTTRFLLHGYSIGNDIVWLIDMCKLMLQVEDVNCIVVDWRGGADVIYTEAVSNVRIVGAELNYLMDLLERDYGYMPANIHIIGHSLGAHAAGEAGRRKRGIARITGLDPAGPYFHSTPPTVRLDPSDAEFVDVIHSNAGRLFFDFAVGIIEPSGHLDFYPNGGRIMPGCPLLREQPVSQRYKKPLTTGCAHVRSLRYYSESIISPNGFLGYPCRSYQNFLLGSCFPCPEEGCPMMGHYADAFPGKTKKVFQMFYLNTGSFPPYARKLLVDYAVLCNNVFFTMLKGGTASFPYFSFGSGLFNSGNNFTRYFDTDICTDITKVEFFWRKNPECVCRGNVGAETVTIQLGENGLT</sequence>
<dbReference type="EC" id="3.1.1.3" evidence="8"/>
<feature type="active site" description="Nucleophile" evidence="5">
    <location>
        <position position="171"/>
    </location>
</feature>
<name>A0A7M4FXZ9_CROPO</name>
<dbReference type="SUPFAM" id="SSF53474">
    <property type="entry name" value="alpha/beta-Hydrolases"/>
    <property type="match status" value="1"/>
</dbReference>
<comment type="similarity">
    <text evidence="2 7">Belongs to the AB hydrolase superfamily. Lipase family.</text>
</comment>
<evidence type="ECO:0000256" key="1">
    <source>
        <dbReference type="ARBA" id="ARBA00004613"/>
    </source>
</evidence>
<keyword evidence="8" id="KW-0443">Lipid metabolism</keyword>
<dbReference type="PANTHER" id="PTHR11610">
    <property type="entry name" value="LIPASE"/>
    <property type="match status" value="1"/>
</dbReference>
<dbReference type="PIRSF" id="PIRSF000865">
    <property type="entry name" value="Lipoprotein_lipase_LIPH"/>
    <property type="match status" value="1"/>
</dbReference>
<dbReference type="Pfam" id="PF00151">
    <property type="entry name" value="Lipase"/>
    <property type="match status" value="1"/>
</dbReference>
<feature type="binding site" evidence="6">
    <location>
        <position position="208"/>
    </location>
    <ligand>
        <name>Ca(2+)</name>
        <dbReference type="ChEBI" id="CHEBI:29108"/>
    </ligand>
</feature>
<comment type="subcellular location">
    <subcellularLocation>
        <location evidence="1 8">Secreted</location>
    </subcellularLocation>
</comment>
<dbReference type="GO" id="GO:0004465">
    <property type="term" value="F:lipoprotein lipase activity"/>
    <property type="evidence" value="ECO:0007669"/>
    <property type="project" value="TreeGrafter"/>
</dbReference>
<dbReference type="InterPro" id="IPR013818">
    <property type="entry name" value="Lipase"/>
</dbReference>
<dbReference type="PRINTS" id="PR00821">
    <property type="entry name" value="TAGLIPASE"/>
</dbReference>
<evidence type="ECO:0000256" key="8">
    <source>
        <dbReference type="RuleBase" id="RU362046"/>
    </source>
</evidence>
<comment type="catalytic activity">
    <reaction evidence="8">
        <text>a triacylglycerol + H2O = a diacylglycerol + a fatty acid + H(+)</text>
        <dbReference type="Rhea" id="RHEA:12044"/>
        <dbReference type="ChEBI" id="CHEBI:15377"/>
        <dbReference type="ChEBI" id="CHEBI:15378"/>
        <dbReference type="ChEBI" id="CHEBI:17855"/>
        <dbReference type="ChEBI" id="CHEBI:18035"/>
        <dbReference type="ChEBI" id="CHEBI:28868"/>
        <dbReference type="EC" id="3.1.1.3"/>
    </reaction>
</comment>
<protein>
    <recommendedName>
        <fullName evidence="8">Triacylglycerol lipase</fullName>
        <ecNumber evidence="8">3.1.1.3</ecNumber>
    </recommendedName>
    <alternativeName>
        <fullName evidence="8">Pancreatic lipase</fullName>
    </alternativeName>
</protein>
<feature type="active site" description="Charge relay system" evidence="5">
    <location>
        <position position="277"/>
    </location>
</feature>
<reference evidence="10" key="2">
    <citation type="submission" date="2025-09" db="UniProtKB">
        <authorList>
            <consortium name="Ensembl"/>
        </authorList>
    </citation>
    <scope>IDENTIFICATION</scope>
</reference>
<keyword evidence="8" id="KW-0442">Lipid degradation</keyword>
<dbReference type="PRINTS" id="PR00823">
    <property type="entry name" value="PANCLIPASE"/>
</dbReference>
<proteinExistence type="inferred from homology"/>
<dbReference type="CDD" id="cd00707">
    <property type="entry name" value="Pancreat_lipase_like"/>
    <property type="match status" value="1"/>
</dbReference>
<dbReference type="AlphaFoldDB" id="A0A7M4FXZ9"/>
<keyword evidence="6" id="KW-0106">Calcium</keyword>
<dbReference type="InterPro" id="IPR036392">
    <property type="entry name" value="PLAT/LH2_dom_sf"/>
</dbReference>
<keyword evidence="11" id="KW-1185">Reference proteome</keyword>
<feature type="signal peptide" evidence="8">
    <location>
        <begin position="1"/>
        <end position="17"/>
    </location>
</feature>
<dbReference type="Gene3D" id="3.40.50.1820">
    <property type="entry name" value="alpha/beta hydrolase"/>
    <property type="match status" value="1"/>
</dbReference>
<evidence type="ECO:0000259" key="9">
    <source>
        <dbReference type="Pfam" id="PF00151"/>
    </source>
</evidence>
<keyword evidence="8" id="KW-0732">Signal</keyword>
<dbReference type="GO" id="GO:0005615">
    <property type="term" value="C:extracellular space"/>
    <property type="evidence" value="ECO:0007669"/>
    <property type="project" value="TreeGrafter"/>
</dbReference>
<dbReference type="InterPro" id="IPR016272">
    <property type="entry name" value="Lipase_LIPH"/>
</dbReference>
<feature type="binding site" evidence="6">
    <location>
        <position position="210"/>
    </location>
    <ligand>
        <name>Ca(2+)</name>
        <dbReference type="ChEBI" id="CHEBI:29108"/>
    </ligand>
</feature>
<dbReference type="InterPro" id="IPR033906">
    <property type="entry name" value="Lipase_N"/>
</dbReference>
<evidence type="ECO:0000256" key="3">
    <source>
        <dbReference type="ARBA" id="ARBA00022525"/>
    </source>
</evidence>
<accession>A0A7M4FXZ9</accession>
<evidence type="ECO:0000313" key="10">
    <source>
        <dbReference type="Ensembl" id="ENSCPRP00005015363.1"/>
    </source>
</evidence>
<dbReference type="InterPro" id="IPR000734">
    <property type="entry name" value="TAG_lipase"/>
</dbReference>
<dbReference type="Ensembl" id="ENSCPRT00005018031.1">
    <property type="protein sequence ID" value="ENSCPRP00005015363.1"/>
    <property type="gene ID" value="ENSCPRG00005010773.1"/>
</dbReference>
<dbReference type="InterPro" id="IPR002331">
    <property type="entry name" value="Lipase_panc"/>
</dbReference>
<evidence type="ECO:0000256" key="7">
    <source>
        <dbReference type="RuleBase" id="RU004262"/>
    </source>
</evidence>
<keyword evidence="6" id="KW-0479">Metal-binding</keyword>
<dbReference type="FunFam" id="3.40.50.1820:FF:000033">
    <property type="entry name" value="Pancreatic triacylglycerol lipase"/>
    <property type="match status" value="1"/>
</dbReference>
<dbReference type="SUPFAM" id="SSF49723">
    <property type="entry name" value="Lipase/lipooxygenase domain (PLAT/LH2 domain)"/>
    <property type="match status" value="1"/>
</dbReference>
<organism evidence="10 11">
    <name type="scientific">Crocodylus porosus</name>
    <name type="common">Saltwater crocodile</name>
    <name type="synonym">Estuarine crocodile</name>
    <dbReference type="NCBI Taxonomy" id="8502"/>
    <lineage>
        <taxon>Eukaryota</taxon>
        <taxon>Metazoa</taxon>
        <taxon>Chordata</taxon>
        <taxon>Craniata</taxon>
        <taxon>Vertebrata</taxon>
        <taxon>Euteleostomi</taxon>
        <taxon>Archelosauria</taxon>
        <taxon>Archosauria</taxon>
        <taxon>Crocodylia</taxon>
        <taxon>Longirostres</taxon>
        <taxon>Crocodylidae</taxon>
        <taxon>Crocodylus</taxon>
    </lineage>
</organism>
<dbReference type="GO" id="GO:0046872">
    <property type="term" value="F:metal ion binding"/>
    <property type="evidence" value="ECO:0007669"/>
    <property type="project" value="UniProtKB-KW"/>
</dbReference>
<dbReference type="PANTHER" id="PTHR11610:SF159">
    <property type="entry name" value="TRIACYLGLYCEROL LIPASE"/>
    <property type="match status" value="1"/>
</dbReference>
<keyword evidence="4 8" id="KW-1015">Disulfide bond</keyword>
<evidence type="ECO:0000256" key="5">
    <source>
        <dbReference type="PIRSR" id="PIRSR000865-1"/>
    </source>
</evidence>
<feature type="active site" description="Charge relay system" evidence="5">
    <location>
        <position position="194"/>
    </location>
</feature>